<dbReference type="AlphaFoldDB" id="A0A927M5Y9"/>
<accession>A0A927M5Y9</accession>
<sequence length="141" mass="15529">MPSAGACRSTPSTRTVSDIRAALRAALSRAQAQDLIVKNPAIPVTLATVRRHRGKSWSSDEVRKFLESARRDEDPLYAAYALVLVVGLRKGETLGLTWDNVDLDAGELTVGHQLQRSMANSCTATRRRRHQTRSCPCRKSA</sequence>
<keyword evidence="4" id="KW-1185">Reference proteome</keyword>
<proteinExistence type="predicted"/>
<gene>
    <name evidence="3" type="ORF">H4W31_004270</name>
</gene>
<dbReference type="InterPro" id="IPR013762">
    <property type="entry name" value="Integrase-like_cat_sf"/>
</dbReference>
<dbReference type="InterPro" id="IPR002104">
    <property type="entry name" value="Integrase_catalytic"/>
</dbReference>
<evidence type="ECO:0000256" key="1">
    <source>
        <dbReference type="ARBA" id="ARBA00023172"/>
    </source>
</evidence>
<dbReference type="PROSITE" id="PS51898">
    <property type="entry name" value="TYR_RECOMBINASE"/>
    <property type="match status" value="1"/>
</dbReference>
<evidence type="ECO:0000313" key="3">
    <source>
        <dbReference type="EMBL" id="MBE1488632.1"/>
    </source>
</evidence>
<comment type="caution">
    <text evidence="3">The sequence shown here is derived from an EMBL/GenBank/DDBJ whole genome shotgun (WGS) entry which is preliminary data.</text>
</comment>
<dbReference type="SUPFAM" id="SSF56349">
    <property type="entry name" value="DNA breaking-rejoining enzymes"/>
    <property type="match status" value="1"/>
</dbReference>
<dbReference type="InterPro" id="IPR011010">
    <property type="entry name" value="DNA_brk_join_enz"/>
</dbReference>
<dbReference type="EMBL" id="JADBEB010000001">
    <property type="protein sequence ID" value="MBE1488632.1"/>
    <property type="molecule type" value="Genomic_DNA"/>
</dbReference>
<keyword evidence="1" id="KW-0233">DNA recombination</keyword>
<dbReference type="GO" id="GO:0015074">
    <property type="term" value="P:DNA integration"/>
    <property type="evidence" value="ECO:0007669"/>
    <property type="project" value="InterPro"/>
</dbReference>
<evidence type="ECO:0000313" key="4">
    <source>
        <dbReference type="Proteomes" id="UP000649753"/>
    </source>
</evidence>
<protein>
    <submittedName>
        <fullName evidence="3">Integrase</fullName>
    </submittedName>
</protein>
<dbReference type="GO" id="GO:0003677">
    <property type="term" value="F:DNA binding"/>
    <property type="evidence" value="ECO:0007669"/>
    <property type="project" value="InterPro"/>
</dbReference>
<feature type="domain" description="Tyr recombinase" evidence="2">
    <location>
        <begin position="52"/>
        <end position="141"/>
    </location>
</feature>
<dbReference type="GO" id="GO:0006310">
    <property type="term" value="P:DNA recombination"/>
    <property type="evidence" value="ECO:0007669"/>
    <property type="project" value="UniProtKB-KW"/>
</dbReference>
<organism evidence="3 4">
    <name type="scientific">Plantactinospora soyae</name>
    <dbReference type="NCBI Taxonomy" id="1544732"/>
    <lineage>
        <taxon>Bacteria</taxon>
        <taxon>Bacillati</taxon>
        <taxon>Actinomycetota</taxon>
        <taxon>Actinomycetes</taxon>
        <taxon>Micromonosporales</taxon>
        <taxon>Micromonosporaceae</taxon>
        <taxon>Plantactinospora</taxon>
    </lineage>
</organism>
<dbReference type="Gene3D" id="1.10.443.10">
    <property type="entry name" value="Intergrase catalytic core"/>
    <property type="match status" value="1"/>
</dbReference>
<name>A0A927M5Y9_9ACTN</name>
<dbReference type="Proteomes" id="UP000649753">
    <property type="component" value="Unassembled WGS sequence"/>
</dbReference>
<evidence type="ECO:0000259" key="2">
    <source>
        <dbReference type="PROSITE" id="PS51898"/>
    </source>
</evidence>
<reference evidence="3" key="1">
    <citation type="submission" date="2020-10" db="EMBL/GenBank/DDBJ databases">
        <title>Sequencing the genomes of 1000 actinobacteria strains.</title>
        <authorList>
            <person name="Klenk H.-P."/>
        </authorList>
    </citation>
    <scope>NUCLEOTIDE SEQUENCE</scope>
    <source>
        <strain evidence="3">DSM 46832</strain>
    </source>
</reference>